<organism evidence="3 4">
    <name type="scientific">Anaeramoeba flamelloides</name>
    <dbReference type="NCBI Taxonomy" id="1746091"/>
    <lineage>
        <taxon>Eukaryota</taxon>
        <taxon>Metamonada</taxon>
        <taxon>Anaeramoebidae</taxon>
        <taxon>Anaeramoeba</taxon>
    </lineage>
</organism>
<sequence>MEIYAFGDNSKGELGVLDKRQNLEVLTKIDTLEGTLLDITGDYYGIVLLDSKGNLYSLKQYETMPKQLSVDEKIISVVGAYYSYVALSESGNVWTWGGSNNYGQLGDGTKARRDKPKKITEEGGFESVYSGLYHCFALKPNGDLWGWGYGSLGSLGDGLGQDHTTPTLVLKDIDKVYQGLCSQTFVRMKDGRFMGFGLNNYGQLGTNNSQDLLSPVEIDFFKDKEVIQATTLSWANIVLTKDGKLYSAGYSLTSGQNTSSVFSELEFFSDKKVIKISSGYHFTVVLCENGDIYSFGEFTMGEINNRIAKVPINITEIPTFFKCGYSFGCFLGYFRDLENDFLNFFKAEEFTDLEIQGVKVHRQLVELRIGKTIDEKMIDHLTRYYETEIRAFMLWVYTGQYDKVKKDVVIEIIKELDIVERSKMSLSKFLSELLEDEDSSDFTILIPDPEDEEEDPIDIPVHKIVLMARSGLYREMFKKVKDKSTEVTDQSGMSPESVELLVKFLYTAKVSITADDDPETVVNELQDAKEYYQLNTNTSINVELQKIRREFKLI</sequence>
<name>A0AAV7YP96_9EUKA</name>
<gene>
    <name evidence="3" type="ORF">M0812_23605</name>
</gene>
<feature type="repeat" description="RCC1" evidence="1">
    <location>
        <begin position="191"/>
        <end position="242"/>
    </location>
</feature>
<evidence type="ECO:0000313" key="4">
    <source>
        <dbReference type="Proteomes" id="UP001146793"/>
    </source>
</evidence>
<evidence type="ECO:0000259" key="2">
    <source>
        <dbReference type="PROSITE" id="PS50097"/>
    </source>
</evidence>
<dbReference type="InterPro" id="IPR000408">
    <property type="entry name" value="Reg_chr_condens"/>
</dbReference>
<evidence type="ECO:0000256" key="1">
    <source>
        <dbReference type="PROSITE-ProRule" id="PRU00235"/>
    </source>
</evidence>
<comment type="caution">
    <text evidence="3">The sequence shown here is derived from an EMBL/GenBank/DDBJ whole genome shotgun (WGS) entry which is preliminary data.</text>
</comment>
<dbReference type="Pfam" id="PF00651">
    <property type="entry name" value="BTB"/>
    <property type="match status" value="1"/>
</dbReference>
<accession>A0AAV7YP96</accession>
<dbReference type="Proteomes" id="UP001146793">
    <property type="component" value="Unassembled WGS sequence"/>
</dbReference>
<dbReference type="SUPFAM" id="SSF54695">
    <property type="entry name" value="POZ domain"/>
    <property type="match status" value="1"/>
</dbReference>
<dbReference type="SUPFAM" id="SSF50985">
    <property type="entry name" value="RCC1/BLIP-II"/>
    <property type="match status" value="1"/>
</dbReference>
<dbReference type="PROSITE" id="PS50012">
    <property type="entry name" value="RCC1_3"/>
    <property type="match status" value="2"/>
</dbReference>
<protein>
    <submittedName>
        <fullName evidence="3">Claret isoform a</fullName>
    </submittedName>
</protein>
<reference evidence="3" key="1">
    <citation type="submission" date="2022-08" db="EMBL/GenBank/DDBJ databases">
        <title>Novel sulphate-reducing endosymbionts in the free-living metamonad Anaeramoeba.</title>
        <authorList>
            <person name="Jerlstrom-Hultqvist J."/>
            <person name="Cepicka I."/>
            <person name="Gallot-Lavallee L."/>
            <person name="Salas-Leiva D."/>
            <person name="Curtis B.A."/>
            <person name="Zahonova K."/>
            <person name="Pipaliya S."/>
            <person name="Dacks J."/>
            <person name="Roger A.J."/>
        </authorList>
    </citation>
    <scope>NUCLEOTIDE SEQUENCE</scope>
    <source>
        <strain evidence="3">Busselton2</strain>
    </source>
</reference>
<dbReference type="CDD" id="cd18186">
    <property type="entry name" value="BTB_POZ_ZBTB_KLHL-like"/>
    <property type="match status" value="1"/>
</dbReference>
<dbReference type="EMBL" id="JANTQA010000051">
    <property type="protein sequence ID" value="KAJ3430594.1"/>
    <property type="molecule type" value="Genomic_DNA"/>
</dbReference>
<dbReference type="InterPro" id="IPR009091">
    <property type="entry name" value="RCC1/BLIP-II"/>
</dbReference>
<dbReference type="PROSITE" id="PS50097">
    <property type="entry name" value="BTB"/>
    <property type="match status" value="1"/>
</dbReference>
<proteinExistence type="predicted"/>
<dbReference type="Gene3D" id="2.130.10.30">
    <property type="entry name" value="Regulator of chromosome condensation 1/beta-lactamase-inhibitor protein II"/>
    <property type="match status" value="2"/>
</dbReference>
<dbReference type="InterPro" id="IPR000210">
    <property type="entry name" value="BTB/POZ_dom"/>
</dbReference>
<dbReference type="PANTHER" id="PTHR45982:SF1">
    <property type="entry name" value="REGULATOR OF CHROMOSOME CONDENSATION"/>
    <property type="match status" value="1"/>
</dbReference>
<dbReference type="PRINTS" id="PR00633">
    <property type="entry name" value="RCCNDNSATION"/>
</dbReference>
<dbReference type="Pfam" id="PF13540">
    <property type="entry name" value="RCC1_2"/>
    <property type="match status" value="1"/>
</dbReference>
<evidence type="ECO:0000313" key="3">
    <source>
        <dbReference type="EMBL" id="KAJ3430594.1"/>
    </source>
</evidence>
<feature type="repeat" description="RCC1" evidence="1">
    <location>
        <begin position="91"/>
        <end position="141"/>
    </location>
</feature>
<dbReference type="Pfam" id="PF00415">
    <property type="entry name" value="RCC1"/>
    <property type="match status" value="2"/>
</dbReference>
<dbReference type="InterPro" id="IPR051553">
    <property type="entry name" value="Ran_GTPase-activating"/>
</dbReference>
<feature type="domain" description="BTB" evidence="2">
    <location>
        <begin position="440"/>
        <end position="514"/>
    </location>
</feature>
<dbReference type="PANTHER" id="PTHR45982">
    <property type="entry name" value="REGULATOR OF CHROMOSOME CONDENSATION"/>
    <property type="match status" value="1"/>
</dbReference>
<dbReference type="InterPro" id="IPR011333">
    <property type="entry name" value="SKP1/BTB/POZ_sf"/>
</dbReference>
<dbReference type="AlphaFoldDB" id="A0AAV7YP96"/>
<dbReference type="Gene3D" id="3.30.710.10">
    <property type="entry name" value="Potassium Channel Kv1.1, Chain A"/>
    <property type="match status" value="1"/>
</dbReference>